<keyword evidence="4" id="KW-1185">Reference proteome</keyword>
<feature type="coiled-coil region" evidence="1">
    <location>
        <begin position="564"/>
        <end position="591"/>
    </location>
</feature>
<evidence type="ECO:0000256" key="2">
    <source>
        <dbReference type="SAM" id="MobiDB-lite"/>
    </source>
</evidence>
<proteinExistence type="predicted"/>
<evidence type="ECO:0000313" key="4">
    <source>
        <dbReference type="Proteomes" id="UP000193920"/>
    </source>
</evidence>
<evidence type="ECO:0000313" key="3">
    <source>
        <dbReference type="EMBL" id="ORY76781.1"/>
    </source>
</evidence>
<comment type="caution">
    <text evidence="3">The sequence shown here is derived from an EMBL/GenBank/DDBJ whole genome shotgun (WGS) entry which is preliminary data.</text>
</comment>
<evidence type="ECO:0000256" key="1">
    <source>
        <dbReference type="SAM" id="Coils"/>
    </source>
</evidence>
<feature type="region of interest" description="Disordered" evidence="2">
    <location>
        <begin position="402"/>
        <end position="425"/>
    </location>
</feature>
<feature type="compositionally biased region" description="Polar residues" evidence="2">
    <location>
        <begin position="402"/>
        <end position="414"/>
    </location>
</feature>
<accession>A0A1Y2EYS0</accession>
<keyword evidence="1" id="KW-0175">Coiled coil</keyword>
<protein>
    <submittedName>
        <fullName evidence="3">Uncharacterized protein</fullName>
    </submittedName>
</protein>
<dbReference type="AlphaFoldDB" id="A0A1Y2EYS0"/>
<gene>
    <name evidence="3" type="ORF">LY90DRAFT_665503</name>
</gene>
<sequence>MNSQSQDVQQQGIPIKLLRAQQYKQQQKQLFQQQQLLQRQQQQRQIFNQQQQILVGQNTQLPFHLQYQLQFQQQQQQQQQQIQRLQLLQKQEQAQLQTQQEIIVSQPLDQASYSNKLLLQAQQNQLLQQQSQLLQHSPQQLPQSLLLDAQNKNDVTSQLLQNNSLGPISIVNQSPSLNANQTLLQHQLNQLNVKLINQSPIQSLKTTPQIQAQTKLPNSTAVPTSTIPTTNIITNFISTPSSQPQTSFKTKAQVKVNELQSQNQFNKQSSLIGQIPTSTVKIDSYSIPNGNILNVPASASSLLTTTASGLVLTSATVSATATLDAIAKSLPLSTTIPSSVTTQAALTSQISTLSPLNKPKSSLGLQLTQTQLQSQLTKQKKINQKSPPSKAQANIPISTGIVKNQSKNNTNSIKKSVKQSSPSIITKPSPIHMANNIIPNSNHFHTNVISGATTTTTTSTNVTTSITTTTHNNNNSTTIAASTVPTIPSSLTSAVTTNSLVSLDQNKIPSSSITSITIPTPSSQTLNNSLTNHSIQNYQSLLKLQNIQQQQQQKSNLAHTTLINSQLQKSSQNMKSELNQLNQSLTSSNNDLLLSGLTGNTSITNKLTKMTSASINNNSTTTNGNTKNINININTKTKTTAISDNSTTTLKTPEDSTKIKINNDTTVLDNLLPNKNRKEPVTHININYSGNETNENITSSYSNNLKNSLNNKNSIDHPTFLSSLHNNLLINSLYDKQPTSLSEKIM</sequence>
<dbReference type="EMBL" id="MCOG01000021">
    <property type="protein sequence ID" value="ORY76781.1"/>
    <property type="molecule type" value="Genomic_DNA"/>
</dbReference>
<dbReference type="STRING" id="1754190.A0A1Y2EYS0"/>
<organism evidence="3 4">
    <name type="scientific">Neocallimastix californiae</name>
    <dbReference type="NCBI Taxonomy" id="1754190"/>
    <lineage>
        <taxon>Eukaryota</taxon>
        <taxon>Fungi</taxon>
        <taxon>Fungi incertae sedis</taxon>
        <taxon>Chytridiomycota</taxon>
        <taxon>Chytridiomycota incertae sedis</taxon>
        <taxon>Neocallimastigomycetes</taxon>
        <taxon>Neocallimastigales</taxon>
        <taxon>Neocallimastigaceae</taxon>
        <taxon>Neocallimastix</taxon>
    </lineage>
</organism>
<dbReference type="Proteomes" id="UP000193920">
    <property type="component" value="Unassembled WGS sequence"/>
</dbReference>
<reference evidence="3 4" key="1">
    <citation type="submission" date="2016-08" db="EMBL/GenBank/DDBJ databases">
        <title>A Parts List for Fungal Cellulosomes Revealed by Comparative Genomics.</title>
        <authorList>
            <consortium name="DOE Joint Genome Institute"/>
            <person name="Haitjema C.H."/>
            <person name="Gilmore S.P."/>
            <person name="Henske J.K."/>
            <person name="Solomon K.V."/>
            <person name="De Groot R."/>
            <person name="Kuo A."/>
            <person name="Mondo S.J."/>
            <person name="Salamov A.A."/>
            <person name="Labutti K."/>
            <person name="Zhao Z."/>
            <person name="Chiniquy J."/>
            <person name="Barry K."/>
            <person name="Brewer H.M."/>
            <person name="Purvine S.O."/>
            <person name="Wright A.T."/>
            <person name="Boxma B."/>
            <person name="Van Alen T."/>
            <person name="Hackstein J.H."/>
            <person name="Baker S.E."/>
            <person name="Grigoriev I.V."/>
            <person name="O'Malley M.A."/>
        </authorList>
    </citation>
    <scope>NUCLEOTIDE SEQUENCE [LARGE SCALE GENOMIC DNA]</scope>
    <source>
        <strain evidence="3 4">G1</strain>
    </source>
</reference>
<name>A0A1Y2EYS0_9FUNG</name>